<keyword evidence="3" id="KW-1185">Reference proteome</keyword>
<protein>
    <submittedName>
        <fullName evidence="2">Uncharacterized protein</fullName>
    </submittedName>
</protein>
<feature type="compositionally biased region" description="Polar residues" evidence="1">
    <location>
        <begin position="1"/>
        <end position="12"/>
    </location>
</feature>
<dbReference type="AlphaFoldDB" id="A0A1B0DDQ4"/>
<dbReference type="VEuPathDB" id="VectorBase:PPAI006027"/>
<dbReference type="KEGG" id="ppap:129800352"/>
<evidence type="ECO:0000256" key="1">
    <source>
        <dbReference type="SAM" id="MobiDB-lite"/>
    </source>
</evidence>
<dbReference type="GeneID" id="129800352"/>
<reference evidence="2" key="1">
    <citation type="submission" date="2022-08" db="UniProtKB">
        <authorList>
            <consortium name="EnsemblMetazoa"/>
        </authorList>
    </citation>
    <scope>IDENTIFICATION</scope>
    <source>
        <strain evidence="2">Israel</strain>
    </source>
</reference>
<evidence type="ECO:0000313" key="2">
    <source>
        <dbReference type="EnsemblMetazoa" id="PPAI006027-PA"/>
    </source>
</evidence>
<organism evidence="2 3">
    <name type="scientific">Phlebotomus papatasi</name>
    <name type="common">Sandfly</name>
    <dbReference type="NCBI Taxonomy" id="29031"/>
    <lineage>
        <taxon>Eukaryota</taxon>
        <taxon>Metazoa</taxon>
        <taxon>Ecdysozoa</taxon>
        <taxon>Arthropoda</taxon>
        <taxon>Hexapoda</taxon>
        <taxon>Insecta</taxon>
        <taxon>Pterygota</taxon>
        <taxon>Neoptera</taxon>
        <taxon>Endopterygota</taxon>
        <taxon>Diptera</taxon>
        <taxon>Nematocera</taxon>
        <taxon>Psychodoidea</taxon>
        <taxon>Psychodidae</taxon>
        <taxon>Phlebotomus</taxon>
        <taxon>Phlebotomus</taxon>
    </lineage>
</organism>
<evidence type="ECO:0000313" key="3">
    <source>
        <dbReference type="Proteomes" id="UP000092462"/>
    </source>
</evidence>
<dbReference type="EnsemblMetazoa" id="PPAI006027-RA">
    <property type="protein sequence ID" value="PPAI006027-PA"/>
    <property type="gene ID" value="PPAI006027"/>
</dbReference>
<dbReference type="Proteomes" id="UP000092462">
    <property type="component" value="Unassembled WGS sequence"/>
</dbReference>
<name>A0A1B0DDQ4_PHLPP</name>
<dbReference type="RefSeq" id="XP_055700648.1">
    <property type="nucleotide sequence ID" value="XM_055844673.1"/>
</dbReference>
<sequence length="258" mass="28625">MASTVRDNSGQETDSKTAAEASGDTTAGPADLGGCRGGCGVYLVEEATLSTVPEHMRILFERFSGEYLTQENLLVGLLYLLILECGFVHQSDLPEESRDPFVGFYSCSGVRKAASSIPIESLRVSRSFQEHTFCLLSFSKDFTLVTYRLSDSLLATFTPKSLSGFSICLPISRYIPLINRKSILRSFRNLPELSLLTKNKLILPARDIFMQNIATLAPYPSLSGMPEIVLELIFRLLPKNSQKNLAEACNRLRHFQIS</sequence>
<dbReference type="VEuPathDB" id="VectorBase:PPAPM1_002777"/>
<accession>A0A1B0DDQ4</accession>
<dbReference type="OrthoDB" id="101791at2759"/>
<dbReference type="Gene3D" id="3.40.1000.30">
    <property type="match status" value="1"/>
</dbReference>
<dbReference type="EMBL" id="AJVK01032150">
    <property type="status" value="NOT_ANNOTATED_CDS"/>
    <property type="molecule type" value="Genomic_DNA"/>
</dbReference>
<feature type="region of interest" description="Disordered" evidence="1">
    <location>
        <begin position="1"/>
        <end position="29"/>
    </location>
</feature>
<proteinExistence type="predicted"/>